<dbReference type="Gene3D" id="3.30.1780.10">
    <property type="entry name" value="ornithine cyclodeaminase, domain 1"/>
    <property type="match status" value="1"/>
</dbReference>
<feature type="region of interest" description="Disordered" evidence="1">
    <location>
        <begin position="33"/>
        <end position="62"/>
    </location>
</feature>
<dbReference type="EMBL" id="CP019285">
    <property type="protein sequence ID" value="APW99084.1"/>
    <property type="molecule type" value="Genomic_DNA"/>
</dbReference>
<evidence type="ECO:0000313" key="4">
    <source>
        <dbReference type="Proteomes" id="UP000011555"/>
    </source>
</evidence>
<gene>
    <name evidence="3" type="ORF">C445_14879</name>
    <name evidence="2" type="ORF">CHINAEXTREME_15445</name>
</gene>
<dbReference type="AlphaFoldDB" id="M0LC86"/>
<dbReference type="InterPro" id="IPR003462">
    <property type="entry name" value="ODC_Mu_crystall"/>
</dbReference>
<dbReference type="Proteomes" id="UP000186547">
    <property type="component" value="Chromosome"/>
</dbReference>
<reference evidence="3 4" key="2">
    <citation type="journal article" date="2014" name="PLoS Genet.">
        <title>Phylogenetically driven sequencing of extremely halophilic archaea reveals strategies for static and dynamic osmo-response.</title>
        <authorList>
            <person name="Becker E.A."/>
            <person name="Seitzer P.M."/>
            <person name="Tritt A."/>
            <person name="Larsen D."/>
            <person name="Krusor M."/>
            <person name="Yao A.I."/>
            <person name="Wu D."/>
            <person name="Madern D."/>
            <person name="Eisen J.A."/>
            <person name="Darling A.E."/>
            <person name="Facciotti M.T."/>
        </authorList>
    </citation>
    <scope>NUCLEOTIDE SEQUENCE [LARGE SCALE GENOMIC DNA]</scope>
    <source>
        <strain evidence="3 4">AJ5</strain>
    </source>
</reference>
<evidence type="ECO:0000313" key="3">
    <source>
        <dbReference type="EMBL" id="EMA31201.1"/>
    </source>
</evidence>
<organism evidence="3 4">
    <name type="scientific">Natronobacterium lacisalsi AJ5</name>
    <dbReference type="NCBI Taxonomy" id="358396"/>
    <lineage>
        <taxon>Archaea</taxon>
        <taxon>Methanobacteriati</taxon>
        <taxon>Methanobacteriota</taxon>
        <taxon>Stenosarchaea group</taxon>
        <taxon>Halobacteria</taxon>
        <taxon>Halobacteriales</taxon>
        <taxon>Natrialbaceae</taxon>
        <taxon>Natronobacterium</taxon>
    </lineage>
</organism>
<dbReference type="InterPro" id="IPR023401">
    <property type="entry name" value="ODC_N"/>
</dbReference>
<evidence type="ECO:0000256" key="1">
    <source>
        <dbReference type="SAM" id="MobiDB-lite"/>
    </source>
</evidence>
<dbReference type="PANTHER" id="PTHR13812">
    <property type="entry name" value="KETIMINE REDUCTASE MU-CRYSTALLIN"/>
    <property type="match status" value="1"/>
</dbReference>
<dbReference type="STRING" id="358396.CHINAEXTREME_15445"/>
<dbReference type="Proteomes" id="UP000011555">
    <property type="component" value="Unassembled WGS sequence"/>
</dbReference>
<dbReference type="eggNOG" id="arCOG01035">
    <property type="taxonomic scope" value="Archaea"/>
</dbReference>
<dbReference type="PATRIC" id="fig|358396.7.peg.3020"/>
<dbReference type="Pfam" id="PF02423">
    <property type="entry name" value="OCD_Mu_crystall"/>
    <property type="match status" value="1"/>
</dbReference>
<protein>
    <submittedName>
        <fullName evidence="3">Ornithine cyclodeaminase</fullName>
    </submittedName>
</protein>
<dbReference type="KEGG" id="hlc:CHINAEXTREME15445"/>
<dbReference type="RefSeq" id="WP_007142684.1">
    <property type="nucleotide sequence ID" value="NZ_AOLZ01000048.1"/>
</dbReference>
<dbReference type="InterPro" id="IPR036291">
    <property type="entry name" value="NAD(P)-bd_dom_sf"/>
</dbReference>
<dbReference type="PIRSF" id="PIRSF001439">
    <property type="entry name" value="CryM"/>
    <property type="match status" value="1"/>
</dbReference>
<dbReference type="GeneID" id="30922547"/>
<name>M0LC86_NATLA</name>
<dbReference type="SUPFAM" id="SSF51735">
    <property type="entry name" value="NAD(P)-binding Rossmann-fold domains"/>
    <property type="match status" value="1"/>
</dbReference>
<dbReference type="PANTHER" id="PTHR13812:SF19">
    <property type="entry name" value="KETIMINE REDUCTASE MU-CRYSTALLIN"/>
    <property type="match status" value="1"/>
</dbReference>
<dbReference type="EMBL" id="AOLZ01000048">
    <property type="protein sequence ID" value="EMA31201.1"/>
    <property type="molecule type" value="Genomic_DNA"/>
</dbReference>
<keyword evidence="4" id="KW-1185">Reference proteome</keyword>
<dbReference type="GO" id="GO:0005737">
    <property type="term" value="C:cytoplasm"/>
    <property type="evidence" value="ECO:0007669"/>
    <property type="project" value="TreeGrafter"/>
</dbReference>
<dbReference type="Gene3D" id="3.40.50.720">
    <property type="entry name" value="NAD(P)-binding Rossmann-like Domain"/>
    <property type="match status" value="1"/>
</dbReference>
<evidence type="ECO:0000313" key="2">
    <source>
        <dbReference type="EMBL" id="APW99084.1"/>
    </source>
</evidence>
<accession>M0LC86</accession>
<proteinExistence type="predicted"/>
<evidence type="ECO:0000313" key="5">
    <source>
        <dbReference type="Proteomes" id="UP000186547"/>
    </source>
</evidence>
<reference evidence="2" key="3">
    <citation type="submission" date="2017-01" db="EMBL/GenBank/DDBJ databases">
        <authorList>
            <person name="Mah S.A."/>
            <person name="Swanson W.J."/>
            <person name="Moy G.W."/>
            <person name="Vacquier V.D."/>
        </authorList>
    </citation>
    <scope>NUCLEOTIDE SEQUENCE</scope>
    <source>
        <strain evidence="2">AJ5</strain>
    </source>
</reference>
<reference evidence="2 5" key="1">
    <citation type="journal article" date="2011" name="J. Bacteriol.">
        <title>Genome sequence of Halobiforma lacisalsi AJ5, an extremely halophilic archaeon which harbors a bop gene.</title>
        <authorList>
            <person name="Jiang X."/>
            <person name="Wang S."/>
            <person name="Cheng H."/>
            <person name="Huo Y."/>
            <person name="Zhang X."/>
            <person name="Zhu X."/>
            <person name="Han X."/>
            <person name="Ni P."/>
            <person name="Wu M."/>
        </authorList>
    </citation>
    <scope>NUCLEOTIDE SEQUENCE [LARGE SCALE GENOMIC DNA]</scope>
    <source>
        <strain evidence="2 5">AJ5</strain>
    </source>
</reference>
<feature type="compositionally biased region" description="Basic and acidic residues" evidence="1">
    <location>
        <begin position="33"/>
        <end position="42"/>
    </location>
</feature>
<sequence>MVRVLSDEDVASVLDLEDLLPVVADAFRKAEAGEVERPERPHYPIGAGLESDSSTGETAEPTGTGLCMPAYVHGADYAATKLVTVVDDNPERGLPTVTAQIALADAETGQPVGYLAGNRITGARTGCIGGLAARELAPEPDEQDTLDVAVIGAGTQARWQTRAIATATDADLESVRVYSPSDSRFDCAADLEAELDASVEAVSSPAAAVEDASIVVTATTSTEPVFPGDALEPNALVIAVGAYTPEMRELDATTVERAERVVADVPSEALETGDLRGFPALEDEIESLGAALSDDSPRHQQRGSGIVVVESVGSAVLDAAAAAFVFDRAAERGVGTTVPL</sequence>